<dbReference type="Proteomes" id="UP000036403">
    <property type="component" value="Unassembled WGS sequence"/>
</dbReference>
<reference evidence="1 2" key="1">
    <citation type="submission" date="2015-04" db="EMBL/GenBank/DDBJ databases">
        <title>Lasius niger genome sequencing.</title>
        <authorList>
            <person name="Konorov E.A."/>
            <person name="Nikitin M.A."/>
            <person name="Kirill M.V."/>
            <person name="Chang P."/>
        </authorList>
    </citation>
    <scope>NUCLEOTIDE SEQUENCE [LARGE SCALE GENOMIC DNA]</scope>
    <source>
        <tissue evidence="1">Whole</tissue>
    </source>
</reference>
<organism evidence="1 2">
    <name type="scientific">Lasius niger</name>
    <name type="common">Black garden ant</name>
    <dbReference type="NCBI Taxonomy" id="67767"/>
    <lineage>
        <taxon>Eukaryota</taxon>
        <taxon>Metazoa</taxon>
        <taxon>Ecdysozoa</taxon>
        <taxon>Arthropoda</taxon>
        <taxon>Hexapoda</taxon>
        <taxon>Insecta</taxon>
        <taxon>Pterygota</taxon>
        <taxon>Neoptera</taxon>
        <taxon>Endopterygota</taxon>
        <taxon>Hymenoptera</taxon>
        <taxon>Apocrita</taxon>
        <taxon>Aculeata</taxon>
        <taxon>Formicoidea</taxon>
        <taxon>Formicidae</taxon>
        <taxon>Formicinae</taxon>
        <taxon>Lasius</taxon>
        <taxon>Lasius</taxon>
    </lineage>
</organism>
<accession>A0A0J7KUM0</accession>
<dbReference type="SMART" id="SM00015">
    <property type="entry name" value="IQ"/>
    <property type="match status" value="3"/>
</dbReference>
<gene>
    <name evidence="1" type="ORF">RF55_5728</name>
</gene>
<evidence type="ECO:0000313" key="2">
    <source>
        <dbReference type="Proteomes" id="UP000036403"/>
    </source>
</evidence>
<dbReference type="CDD" id="cd23767">
    <property type="entry name" value="IQCD"/>
    <property type="match status" value="1"/>
</dbReference>
<proteinExistence type="predicted"/>
<dbReference type="STRING" id="67767.A0A0J7KUM0"/>
<dbReference type="InterPro" id="IPR000048">
    <property type="entry name" value="IQ_motif_EF-hand-BS"/>
</dbReference>
<evidence type="ECO:0000313" key="1">
    <source>
        <dbReference type="EMBL" id="KMQ94132.1"/>
    </source>
</evidence>
<keyword evidence="2" id="KW-1185">Reference proteome</keyword>
<dbReference type="EMBL" id="LBMM01002959">
    <property type="protein sequence ID" value="KMQ94132.1"/>
    <property type="molecule type" value="Genomic_DNA"/>
</dbReference>
<sequence>MNVLLQKHGAKHIYKVPEGLRELCADIAREAAFRGHYERMLLNESRGMIQWQRAATRTLEILRKAGASQAEASRAAILIQATYRGYYTRRNLKMKMMAVQSQEEKEGDVDMIESKETIQAVAWLDMMYEESELTQTKANEAASIIQKAYRRYRQKKNKREPRETIQAWLDMMYEESGLTQTKANEAASIIQKAYRRYRQKKNNYNTPRIESTRSMVVEAIVKNLHEKVFDEVMTHADIPTEFGNRKDLTKASEELQRTLKDRLIRARMMEEGGYNEQEFVRTEVSESFTGPENYDTYLELKDREEGRGIAVETEREGTYVRD</sequence>
<name>A0A0J7KUM0_LASNI</name>
<dbReference type="Pfam" id="PF00612">
    <property type="entry name" value="IQ"/>
    <property type="match status" value="3"/>
</dbReference>
<dbReference type="AlphaFoldDB" id="A0A0J7KUM0"/>
<protein>
    <submittedName>
        <fullName evidence="1">Stress response protein nst1-like protein</fullName>
    </submittedName>
</protein>
<dbReference type="PaxDb" id="67767-A0A0J7KUM0"/>
<dbReference type="PROSITE" id="PS50096">
    <property type="entry name" value="IQ"/>
    <property type="match status" value="2"/>
</dbReference>
<dbReference type="OrthoDB" id="26525at2759"/>
<comment type="caution">
    <text evidence="1">The sequence shown here is derived from an EMBL/GenBank/DDBJ whole genome shotgun (WGS) entry which is preliminary data.</text>
</comment>